<dbReference type="Proteomes" id="UP001162501">
    <property type="component" value="Chromosome 14"/>
</dbReference>
<protein>
    <submittedName>
        <fullName evidence="1">Uncharacterized protein</fullName>
    </submittedName>
</protein>
<dbReference type="EMBL" id="OX596098">
    <property type="protein sequence ID" value="CAI9695047.1"/>
    <property type="molecule type" value="Genomic_DNA"/>
</dbReference>
<organism evidence="1 2">
    <name type="scientific">Rangifer tarandus platyrhynchus</name>
    <name type="common">Svalbard reindeer</name>
    <dbReference type="NCBI Taxonomy" id="3082113"/>
    <lineage>
        <taxon>Eukaryota</taxon>
        <taxon>Metazoa</taxon>
        <taxon>Chordata</taxon>
        <taxon>Craniata</taxon>
        <taxon>Vertebrata</taxon>
        <taxon>Euteleostomi</taxon>
        <taxon>Mammalia</taxon>
        <taxon>Eutheria</taxon>
        <taxon>Laurasiatheria</taxon>
        <taxon>Artiodactyla</taxon>
        <taxon>Ruminantia</taxon>
        <taxon>Pecora</taxon>
        <taxon>Cervidae</taxon>
        <taxon>Odocoileinae</taxon>
        <taxon>Rangifer</taxon>
    </lineage>
</organism>
<evidence type="ECO:0000313" key="2">
    <source>
        <dbReference type="Proteomes" id="UP001162501"/>
    </source>
</evidence>
<proteinExistence type="predicted"/>
<evidence type="ECO:0000313" key="1">
    <source>
        <dbReference type="EMBL" id="CAI9695047.1"/>
    </source>
</evidence>
<name>A0ACB0E3G8_RANTA</name>
<reference evidence="1" key="1">
    <citation type="submission" date="2023-05" db="EMBL/GenBank/DDBJ databases">
        <authorList>
            <consortium name="ELIXIR-Norway"/>
        </authorList>
    </citation>
    <scope>NUCLEOTIDE SEQUENCE</scope>
</reference>
<gene>
    <name evidence="1" type="ORF">MRATA1EN3_LOCUS6260</name>
</gene>
<sequence>MGNLFAEKLEKTPRLSARFGTQSHFELGLRGLPMKKSWLKPMPSQKQRIFQNDGHRTEERGLRLHTLIKTPERPAVERMVKGCCFEGSQKDAVSRNVCEKRLCIDCGPLWDVTHGAEKGTGGIVGVTGVDATWASAWLSGPGVRSSPGRLCEQQMCPRAPRKAQKGMASPGRPVGSVPSTRSGRQRKKGRVSWPEGLEFS</sequence>
<accession>A0ACB0E3G8</accession>